<reference evidence="1" key="1">
    <citation type="submission" date="2019-11" db="EMBL/GenBank/DDBJ databases">
        <title>Nori genome reveals adaptations in red seaweeds to the harsh intertidal environment.</title>
        <authorList>
            <person name="Wang D."/>
            <person name="Mao Y."/>
        </authorList>
    </citation>
    <scope>NUCLEOTIDE SEQUENCE</scope>
    <source>
        <tissue evidence="1">Gametophyte</tissue>
    </source>
</reference>
<accession>A0ACC3C3U3</accession>
<keyword evidence="2" id="KW-1185">Reference proteome</keyword>
<gene>
    <name evidence="1" type="ORF">I4F81_007316</name>
</gene>
<evidence type="ECO:0000313" key="2">
    <source>
        <dbReference type="Proteomes" id="UP000798662"/>
    </source>
</evidence>
<organism evidence="1 2">
    <name type="scientific">Pyropia yezoensis</name>
    <name type="common">Susabi-nori</name>
    <name type="synonym">Porphyra yezoensis</name>
    <dbReference type="NCBI Taxonomy" id="2788"/>
    <lineage>
        <taxon>Eukaryota</taxon>
        <taxon>Rhodophyta</taxon>
        <taxon>Bangiophyceae</taxon>
        <taxon>Bangiales</taxon>
        <taxon>Bangiaceae</taxon>
        <taxon>Pyropia</taxon>
    </lineage>
</organism>
<comment type="caution">
    <text evidence="1">The sequence shown here is derived from an EMBL/GenBank/DDBJ whole genome shotgun (WGS) entry which is preliminary data.</text>
</comment>
<name>A0ACC3C3U3_PYRYE</name>
<proteinExistence type="predicted"/>
<dbReference type="EMBL" id="CM020619">
    <property type="protein sequence ID" value="KAK1864773.1"/>
    <property type="molecule type" value="Genomic_DNA"/>
</dbReference>
<dbReference type="Proteomes" id="UP000798662">
    <property type="component" value="Chromosome 2"/>
</dbReference>
<protein>
    <submittedName>
        <fullName evidence="1">Uncharacterized protein</fullName>
    </submittedName>
</protein>
<evidence type="ECO:0000313" key="1">
    <source>
        <dbReference type="EMBL" id="KAK1864773.1"/>
    </source>
</evidence>
<sequence length="198" mass="20027">MDPSTPPPASPGRASAAAPAPPAGGGGRGAPVVTLTRRLTFAAAHALANPALPPAASAALYGRCSALHGHNYTLWVSVRGPIDPVSGMVVGAAALKAAMAAAVADLDHADLGNIPDLGGVSTVERVAVLLWGRLAGGELGGVLDQVELAETENIRAVYRGEVQDPRCGHGLGSEHFGRGRGVFAADPRRWDASAVRVV</sequence>